<dbReference type="PANTHER" id="PTHR43546">
    <property type="entry name" value="UPF0173 METAL-DEPENDENT HYDROLASE MJ1163-RELATED"/>
    <property type="match status" value="1"/>
</dbReference>
<feature type="domain" description="Metallo-beta-lactamase" evidence="3">
    <location>
        <begin position="11"/>
        <end position="197"/>
    </location>
</feature>
<dbReference type="SUPFAM" id="SSF56281">
    <property type="entry name" value="Metallo-hydrolase/oxidoreductase"/>
    <property type="match status" value="1"/>
</dbReference>
<evidence type="ECO:0000259" key="3">
    <source>
        <dbReference type="SMART" id="SM00849"/>
    </source>
</evidence>
<evidence type="ECO:0000256" key="1">
    <source>
        <dbReference type="ARBA" id="ARBA00022801"/>
    </source>
</evidence>
<organism evidence="4 5">
    <name type="scientific">Rhodohalobacter sulfatireducens</name>
    <dbReference type="NCBI Taxonomy" id="2911366"/>
    <lineage>
        <taxon>Bacteria</taxon>
        <taxon>Pseudomonadati</taxon>
        <taxon>Balneolota</taxon>
        <taxon>Balneolia</taxon>
        <taxon>Balneolales</taxon>
        <taxon>Balneolaceae</taxon>
        <taxon>Rhodohalobacter</taxon>
    </lineage>
</organism>
<reference evidence="4" key="1">
    <citation type="submission" date="2022-01" db="EMBL/GenBank/DDBJ databases">
        <authorList>
            <person name="Wang Y."/>
        </authorList>
    </citation>
    <scope>NUCLEOTIDE SEQUENCE</scope>
    <source>
        <strain evidence="4">WB101</strain>
    </source>
</reference>
<comment type="similarity">
    <text evidence="2">Belongs to the UPF0173 family.</text>
</comment>
<dbReference type="HAMAP" id="MF_00457">
    <property type="entry name" value="UPF0173"/>
    <property type="match status" value="1"/>
</dbReference>
<dbReference type="SMART" id="SM00849">
    <property type="entry name" value="Lactamase_B"/>
    <property type="match status" value="1"/>
</dbReference>
<dbReference type="InterPro" id="IPR036866">
    <property type="entry name" value="RibonucZ/Hydroxyglut_hydro"/>
</dbReference>
<reference evidence="4" key="2">
    <citation type="submission" date="2024-05" db="EMBL/GenBank/DDBJ databases">
        <title>Rhodohalobacter halophilus gen. nov., sp. nov., a moderately halophilic member of the family Balneolaceae.</title>
        <authorList>
            <person name="Xia J."/>
        </authorList>
    </citation>
    <scope>NUCLEOTIDE SEQUENCE</scope>
    <source>
        <strain evidence="4">WB101</strain>
    </source>
</reference>
<dbReference type="RefSeq" id="WP_237854126.1">
    <property type="nucleotide sequence ID" value="NZ_JAKLWS010000011.1"/>
</dbReference>
<evidence type="ECO:0000313" key="5">
    <source>
        <dbReference type="Proteomes" id="UP001165366"/>
    </source>
</evidence>
<proteinExistence type="inferred from homology"/>
<dbReference type="InterPro" id="IPR001279">
    <property type="entry name" value="Metallo-B-lactamas"/>
</dbReference>
<dbReference type="InterPro" id="IPR022877">
    <property type="entry name" value="UPF0173"/>
</dbReference>
<accession>A0ABS9KDR3</accession>
<protein>
    <recommendedName>
        <fullName evidence="2">UPF0173 metal-dependent hydrolase L6773_10405</fullName>
    </recommendedName>
</protein>
<dbReference type="Gene3D" id="3.60.15.10">
    <property type="entry name" value="Ribonuclease Z/Hydroxyacylglutathione hydrolase-like"/>
    <property type="match status" value="1"/>
</dbReference>
<evidence type="ECO:0000313" key="4">
    <source>
        <dbReference type="EMBL" id="MCG2588981.1"/>
    </source>
</evidence>
<sequence>METKIKAWWLGHSAFRLESPNGQVIYIDPFLSGNPSTPDDQKNPDDIEFILLTHGHEDHVGDTLDIAKNTGCKVVAPVELSRLLTKHGLNEDQAVEINKGGSVHFDDFSVTLVNANHSSSFGGEYAGEPGGLVLSFEDDICFYHMGDTNIFTDLELYAAMYQPHVVAAPMGDYYTMGPQEAAMCIEMLNPKLTLPIHYGTFPPLTGEPEEFEKFVKEYSDADVAIPEPGEQFLGD</sequence>
<dbReference type="GO" id="GO:0016787">
    <property type="term" value="F:hydrolase activity"/>
    <property type="evidence" value="ECO:0007669"/>
    <property type="project" value="UniProtKB-KW"/>
</dbReference>
<dbReference type="PANTHER" id="PTHR43546:SF3">
    <property type="entry name" value="UPF0173 METAL-DEPENDENT HYDROLASE MJ1163"/>
    <property type="match status" value="1"/>
</dbReference>
<dbReference type="Pfam" id="PF13483">
    <property type="entry name" value="Lactamase_B_3"/>
    <property type="match status" value="1"/>
</dbReference>
<dbReference type="NCBIfam" id="NF001911">
    <property type="entry name" value="PRK00685.1"/>
    <property type="match status" value="1"/>
</dbReference>
<dbReference type="InterPro" id="IPR050114">
    <property type="entry name" value="UPF0173_UPF0282_UlaG_hydrolase"/>
</dbReference>
<gene>
    <name evidence="4" type="ORF">L6773_10405</name>
</gene>
<dbReference type="Proteomes" id="UP001165366">
    <property type="component" value="Unassembled WGS sequence"/>
</dbReference>
<evidence type="ECO:0000256" key="2">
    <source>
        <dbReference type="HAMAP-Rule" id="MF_00457"/>
    </source>
</evidence>
<name>A0ABS9KDR3_9BACT</name>
<keyword evidence="1 2" id="KW-0378">Hydrolase</keyword>
<dbReference type="EMBL" id="JAKLWS010000011">
    <property type="protein sequence ID" value="MCG2588981.1"/>
    <property type="molecule type" value="Genomic_DNA"/>
</dbReference>
<comment type="caution">
    <text evidence="4">The sequence shown here is derived from an EMBL/GenBank/DDBJ whole genome shotgun (WGS) entry which is preliminary data.</text>
</comment>
<keyword evidence="5" id="KW-1185">Reference proteome</keyword>